<reference evidence="1 2" key="1">
    <citation type="submission" date="2016-01" db="EMBL/GenBank/DDBJ databases">
        <title>Complete genome sequence of a soil Actinobacterium, Isoptericola dokdonensis DS-3.</title>
        <authorList>
            <person name="Kwon S.-K."/>
            <person name="Kim J.F."/>
        </authorList>
    </citation>
    <scope>NUCLEOTIDE SEQUENCE [LARGE SCALE GENOMIC DNA]</scope>
    <source>
        <strain evidence="1 2">DS-3</strain>
    </source>
</reference>
<evidence type="ECO:0000313" key="1">
    <source>
        <dbReference type="EMBL" id="ANC30131.1"/>
    </source>
</evidence>
<dbReference type="RefSeq" id="WP_068201073.1">
    <property type="nucleotide sequence ID" value="NZ_CP014209.1"/>
</dbReference>
<dbReference type="OrthoDB" id="1645744at2"/>
<dbReference type="Proteomes" id="UP000076794">
    <property type="component" value="Chromosome"/>
</dbReference>
<dbReference type="AlphaFoldDB" id="A0A168EKB1"/>
<keyword evidence="2" id="KW-1185">Reference proteome</keyword>
<name>A0A168EKB1_9MICO</name>
<dbReference type="STRING" id="1300344.I598_0551"/>
<accession>A0A168EKB1</accession>
<proteinExistence type="predicted"/>
<gene>
    <name evidence="1" type="ORF">I598_0551</name>
</gene>
<evidence type="ECO:0008006" key="3">
    <source>
        <dbReference type="Google" id="ProtNLM"/>
    </source>
</evidence>
<dbReference type="EMBL" id="CP014209">
    <property type="protein sequence ID" value="ANC30131.1"/>
    <property type="molecule type" value="Genomic_DNA"/>
</dbReference>
<evidence type="ECO:0000313" key="2">
    <source>
        <dbReference type="Proteomes" id="UP000076794"/>
    </source>
</evidence>
<sequence length="200" mass="21830">MSVYVVLSRSSTVLSRTIRIATGDEYTHAALALDADLDLMFSFGRRRARNPFAGCFKRERLDDEVYRSMDALPGLVLEVPATPAQREAVGIEVGRFLLDGHTYSYNTPGLLRGLVGRGTEDGNRYFCSEFVYHVLRHAGLCDLGVPRWEVRPQTLRDVPGTVLFEGDLKQYATSRTGGGAASGSATAALTVDRTGVRIAA</sequence>
<protein>
    <recommendedName>
        <fullName evidence="3">Permuted papain-like amidase YaeF/Yiix C92 family enzyme</fullName>
    </recommendedName>
</protein>
<dbReference type="InterPro" id="IPR038765">
    <property type="entry name" value="Papain-like_cys_pep_sf"/>
</dbReference>
<dbReference type="KEGG" id="ido:I598_0551"/>
<dbReference type="PATRIC" id="fig|1300344.3.peg.552"/>
<organism evidence="1 2">
    <name type="scientific">Isoptericola dokdonensis DS-3</name>
    <dbReference type="NCBI Taxonomy" id="1300344"/>
    <lineage>
        <taxon>Bacteria</taxon>
        <taxon>Bacillati</taxon>
        <taxon>Actinomycetota</taxon>
        <taxon>Actinomycetes</taxon>
        <taxon>Micrococcales</taxon>
        <taxon>Promicromonosporaceae</taxon>
        <taxon>Isoptericola</taxon>
    </lineage>
</organism>
<dbReference type="SUPFAM" id="SSF54001">
    <property type="entry name" value="Cysteine proteinases"/>
    <property type="match status" value="1"/>
</dbReference>
<dbReference type="Gene3D" id="3.90.1720.10">
    <property type="entry name" value="endopeptidase domain like (from Nostoc punctiforme)"/>
    <property type="match status" value="1"/>
</dbReference>